<evidence type="ECO:0000313" key="3">
    <source>
        <dbReference type="Proteomes" id="UP001295684"/>
    </source>
</evidence>
<sequence length="264" mass="31178">MNTYRSERLLLSPNPKRIGSSFVEFESEVNKIKENGKKFIQNIRKRSYISPQASRNNPFLMPRKNRNLAQRTFIEREPAKPPVIKKTPSFLEPGNFFLTGKYKKLIHKTIYQRFSNRPSGKNLTVTNRTGEARSISRIKRDISDKIEEIVNSREKQEILKRSIKDIKRNKIVQNERSTGTSRVWNLNALMSPFKPPRKQYYTRNSTERIKRATKKKKELDLRKRLQMILLSKRWVIHRKARKYNSSLNSSRQRNNSDLKTGPSC</sequence>
<accession>A0AAD1XP66</accession>
<feature type="compositionally biased region" description="Low complexity" evidence="1">
    <location>
        <begin position="245"/>
        <end position="255"/>
    </location>
</feature>
<proteinExistence type="predicted"/>
<name>A0AAD1XP66_EUPCR</name>
<gene>
    <name evidence="2" type="ORF">ECRASSUSDP1_LOCUS17791</name>
</gene>
<evidence type="ECO:0000313" key="2">
    <source>
        <dbReference type="EMBL" id="CAI2376421.1"/>
    </source>
</evidence>
<dbReference type="Proteomes" id="UP001295684">
    <property type="component" value="Unassembled WGS sequence"/>
</dbReference>
<dbReference type="EMBL" id="CAMPGE010017979">
    <property type="protein sequence ID" value="CAI2376421.1"/>
    <property type="molecule type" value="Genomic_DNA"/>
</dbReference>
<dbReference type="AlphaFoldDB" id="A0AAD1XP66"/>
<reference evidence="2" key="1">
    <citation type="submission" date="2023-07" db="EMBL/GenBank/DDBJ databases">
        <authorList>
            <consortium name="AG Swart"/>
            <person name="Singh M."/>
            <person name="Singh A."/>
            <person name="Seah K."/>
            <person name="Emmerich C."/>
        </authorList>
    </citation>
    <scope>NUCLEOTIDE SEQUENCE</scope>
    <source>
        <strain evidence="2">DP1</strain>
    </source>
</reference>
<protein>
    <submittedName>
        <fullName evidence="2">Uncharacterized protein</fullName>
    </submittedName>
</protein>
<comment type="caution">
    <text evidence="2">The sequence shown here is derived from an EMBL/GenBank/DDBJ whole genome shotgun (WGS) entry which is preliminary data.</text>
</comment>
<organism evidence="2 3">
    <name type="scientific">Euplotes crassus</name>
    <dbReference type="NCBI Taxonomy" id="5936"/>
    <lineage>
        <taxon>Eukaryota</taxon>
        <taxon>Sar</taxon>
        <taxon>Alveolata</taxon>
        <taxon>Ciliophora</taxon>
        <taxon>Intramacronucleata</taxon>
        <taxon>Spirotrichea</taxon>
        <taxon>Hypotrichia</taxon>
        <taxon>Euplotida</taxon>
        <taxon>Euplotidae</taxon>
        <taxon>Moneuplotes</taxon>
    </lineage>
</organism>
<evidence type="ECO:0000256" key="1">
    <source>
        <dbReference type="SAM" id="MobiDB-lite"/>
    </source>
</evidence>
<feature type="region of interest" description="Disordered" evidence="1">
    <location>
        <begin position="245"/>
        <end position="264"/>
    </location>
</feature>
<keyword evidence="3" id="KW-1185">Reference proteome</keyword>